<dbReference type="InterPro" id="IPR038501">
    <property type="entry name" value="Spore_GerAC_C_sf"/>
</dbReference>
<keyword evidence="6" id="KW-0564">Palmitate</keyword>
<name>A0ABW3SJ29_9BACL</name>
<keyword evidence="4" id="KW-0732">Signal</keyword>
<dbReference type="Pfam" id="PF25198">
    <property type="entry name" value="Spore_GerAC_N"/>
    <property type="match status" value="1"/>
</dbReference>
<dbReference type="InterPro" id="IPR046953">
    <property type="entry name" value="Spore_GerAC-like_C"/>
</dbReference>
<keyword evidence="11" id="KW-1185">Reference proteome</keyword>
<accession>A0ABW3SJ29</accession>
<feature type="domain" description="Spore germination GerAC-like C-terminal" evidence="8">
    <location>
        <begin position="236"/>
        <end position="404"/>
    </location>
</feature>
<keyword evidence="3" id="KW-0309">Germination</keyword>
<reference evidence="11" key="1">
    <citation type="journal article" date="2019" name="Int. J. Syst. Evol. Microbiol.">
        <title>The Global Catalogue of Microorganisms (GCM) 10K type strain sequencing project: providing services to taxonomists for standard genome sequencing and annotation.</title>
        <authorList>
            <consortium name="The Broad Institute Genomics Platform"/>
            <consortium name="The Broad Institute Genome Sequencing Center for Infectious Disease"/>
            <person name="Wu L."/>
            <person name="Ma J."/>
        </authorList>
    </citation>
    <scope>NUCLEOTIDE SEQUENCE [LARGE SCALE GENOMIC DNA]</scope>
    <source>
        <strain evidence="11">CCUG 48216</strain>
    </source>
</reference>
<evidence type="ECO:0000256" key="4">
    <source>
        <dbReference type="ARBA" id="ARBA00022729"/>
    </source>
</evidence>
<organism evidence="10 11">
    <name type="scientific">Paenibacillus timonensis</name>
    <dbReference type="NCBI Taxonomy" id="225915"/>
    <lineage>
        <taxon>Bacteria</taxon>
        <taxon>Bacillati</taxon>
        <taxon>Bacillota</taxon>
        <taxon>Bacilli</taxon>
        <taxon>Bacillales</taxon>
        <taxon>Paenibacillaceae</taxon>
        <taxon>Paenibacillus</taxon>
    </lineage>
</organism>
<sequence length="408" mass="45882">MHNRNGKRWVFGLLSLALTFHLTGCWDQVEIENRALVLGLAIDEAPPESVKLETAATHQKNDPLPKKMLRLTAQIAVPGRVPLGPSGGGMGSGGEKENPVWVVQVYGHSLDEALNNLQQEIADPRYLVHLRVIVISKGIAKDGLDELNDYLRRNPEVRRRTWLLVSETEAALLMKVAPPLERIPTLYVQAMVEKAVGMGKLPPNYLGTFWIEESNWGQDGFLPYVTIQGKENILIKGLAYFSGGRFVRTSSTVEIGAYMAVKGYNPGGYSVLFSVPGLGYVMTRITERHTKTDVRIVDGKPRVHLQIHVEGNLDEHFDSPRSIDSATEINQVEEAFERDSTEVIYDFIHQTQRDHSDIFGFGEYVRAQHPGFWRRNIHQKSDWGQMYADIPVSVDMELSIRRTGLKAK</sequence>
<dbReference type="InterPro" id="IPR008844">
    <property type="entry name" value="Spore_GerAC-like"/>
</dbReference>
<evidence type="ECO:0000256" key="2">
    <source>
        <dbReference type="ARBA" id="ARBA00007886"/>
    </source>
</evidence>
<dbReference type="PANTHER" id="PTHR35789:SF1">
    <property type="entry name" value="SPORE GERMINATION PROTEIN B3"/>
    <property type="match status" value="1"/>
</dbReference>
<evidence type="ECO:0000259" key="8">
    <source>
        <dbReference type="Pfam" id="PF05504"/>
    </source>
</evidence>
<dbReference type="NCBIfam" id="TIGR02887">
    <property type="entry name" value="spore_ger_x_C"/>
    <property type="match status" value="1"/>
</dbReference>
<evidence type="ECO:0000256" key="1">
    <source>
        <dbReference type="ARBA" id="ARBA00004635"/>
    </source>
</evidence>
<evidence type="ECO:0000256" key="5">
    <source>
        <dbReference type="ARBA" id="ARBA00023136"/>
    </source>
</evidence>
<feature type="domain" description="Spore germination protein N-terminal" evidence="9">
    <location>
        <begin position="27"/>
        <end position="227"/>
    </location>
</feature>
<dbReference type="InterPro" id="IPR057336">
    <property type="entry name" value="GerAC_N"/>
</dbReference>
<dbReference type="Proteomes" id="UP001597211">
    <property type="component" value="Unassembled WGS sequence"/>
</dbReference>
<dbReference type="Gene3D" id="3.30.300.210">
    <property type="entry name" value="Nutrient germinant receptor protein C, domain 3"/>
    <property type="match status" value="1"/>
</dbReference>
<evidence type="ECO:0000259" key="9">
    <source>
        <dbReference type="Pfam" id="PF25198"/>
    </source>
</evidence>
<dbReference type="PANTHER" id="PTHR35789">
    <property type="entry name" value="SPORE GERMINATION PROTEIN B3"/>
    <property type="match status" value="1"/>
</dbReference>
<evidence type="ECO:0000313" key="11">
    <source>
        <dbReference type="Proteomes" id="UP001597211"/>
    </source>
</evidence>
<protein>
    <submittedName>
        <fullName evidence="10">Ger(X)C family spore germination protein</fullName>
    </submittedName>
</protein>
<comment type="subcellular location">
    <subcellularLocation>
        <location evidence="1">Membrane</location>
        <topology evidence="1">Lipid-anchor</topology>
    </subcellularLocation>
</comment>
<evidence type="ECO:0000256" key="6">
    <source>
        <dbReference type="ARBA" id="ARBA00023139"/>
    </source>
</evidence>
<gene>
    <name evidence="10" type="ORF">ACFQ2Z_20400</name>
</gene>
<comment type="caution">
    <text evidence="10">The sequence shown here is derived from an EMBL/GenBank/DDBJ whole genome shotgun (WGS) entry which is preliminary data.</text>
</comment>
<dbReference type="EMBL" id="JBHTKZ010000053">
    <property type="protein sequence ID" value="MFD1183710.1"/>
    <property type="molecule type" value="Genomic_DNA"/>
</dbReference>
<evidence type="ECO:0000313" key="10">
    <source>
        <dbReference type="EMBL" id="MFD1183710.1"/>
    </source>
</evidence>
<dbReference type="Pfam" id="PF05504">
    <property type="entry name" value="Spore_GerAC"/>
    <property type="match status" value="1"/>
</dbReference>
<keyword evidence="5" id="KW-0472">Membrane</keyword>
<evidence type="ECO:0000256" key="7">
    <source>
        <dbReference type="ARBA" id="ARBA00023288"/>
    </source>
</evidence>
<comment type="similarity">
    <text evidence="2">Belongs to the GerABKC lipoprotein family.</text>
</comment>
<proteinExistence type="inferred from homology"/>
<evidence type="ECO:0000256" key="3">
    <source>
        <dbReference type="ARBA" id="ARBA00022544"/>
    </source>
</evidence>
<dbReference type="RefSeq" id="WP_240270818.1">
    <property type="nucleotide sequence ID" value="NZ_JAKSXN010000057.1"/>
</dbReference>
<keyword evidence="7" id="KW-0449">Lipoprotein</keyword>